<sequence>MTDESKPNRKPPTAAAIARPVTLRRNLGSICSICPTDIACSPLSRDTLSLHRRPPQRIAHRRPVRVGNSSRPSANLSAMLTAKIAAAAVLAAALALSPARAASSEAGSGARWRWPTVPPGAVVQAFVAPASPYAAGHRGLDLAASPGQAVVAPAAATVQFAGIVVDRPVVTLRVDDHVLLSFEPVASEVPVGATVEAGQRVGAVARGGHCDGSCLHVGVRIDGDYVSPLLFFAGIPPAVLLPFE</sequence>
<protein>
    <submittedName>
        <fullName evidence="3">M23 family peptidase</fullName>
    </submittedName>
</protein>
<evidence type="ECO:0000256" key="1">
    <source>
        <dbReference type="ARBA" id="ARBA00022729"/>
    </source>
</evidence>
<dbReference type="InterPro" id="IPR011055">
    <property type="entry name" value="Dup_hybrid_motif"/>
</dbReference>
<proteinExistence type="predicted"/>
<dbReference type="Gene3D" id="2.70.70.10">
    <property type="entry name" value="Glucose Permease (Domain IIA)"/>
    <property type="match status" value="1"/>
</dbReference>
<dbReference type="EMBL" id="CP032624">
    <property type="protein sequence ID" value="AYG05188.1"/>
    <property type="molecule type" value="Genomic_DNA"/>
</dbReference>
<dbReference type="AlphaFoldDB" id="A0A387BR75"/>
<dbReference type="GO" id="GO:0004222">
    <property type="term" value="F:metalloendopeptidase activity"/>
    <property type="evidence" value="ECO:0007669"/>
    <property type="project" value="TreeGrafter"/>
</dbReference>
<dbReference type="Proteomes" id="UP000275069">
    <property type="component" value="Chromosome"/>
</dbReference>
<dbReference type="SUPFAM" id="SSF51261">
    <property type="entry name" value="Duplicated hybrid motif"/>
    <property type="match status" value="1"/>
</dbReference>
<dbReference type="Pfam" id="PF01551">
    <property type="entry name" value="Peptidase_M23"/>
    <property type="match status" value="1"/>
</dbReference>
<keyword evidence="4" id="KW-1185">Reference proteome</keyword>
<dbReference type="OrthoDB" id="5245088at2"/>
<dbReference type="PANTHER" id="PTHR21666:SF289">
    <property type="entry name" value="L-ALA--D-GLU ENDOPEPTIDASE"/>
    <property type="match status" value="1"/>
</dbReference>
<organism evidence="3 4">
    <name type="scientific">Gryllotalpicola protaetiae</name>
    <dbReference type="NCBI Taxonomy" id="2419771"/>
    <lineage>
        <taxon>Bacteria</taxon>
        <taxon>Bacillati</taxon>
        <taxon>Actinomycetota</taxon>
        <taxon>Actinomycetes</taxon>
        <taxon>Micrococcales</taxon>
        <taxon>Microbacteriaceae</taxon>
        <taxon>Gryllotalpicola</taxon>
    </lineage>
</organism>
<dbReference type="InterPro" id="IPR016047">
    <property type="entry name" value="M23ase_b-sheet_dom"/>
</dbReference>
<dbReference type="InterPro" id="IPR050570">
    <property type="entry name" value="Cell_wall_metabolism_enzyme"/>
</dbReference>
<accession>A0A387BR75</accession>
<feature type="domain" description="M23ase beta-sheet core" evidence="2">
    <location>
        <begin position="136"/>
        <end position="228"/>
    </location>
</feature>
<evidence type="ECO:0000313" key="4">
    <source>
        <dbReference type="Proteomes" id="UP000275069"/>
    </source>
</evidence>
<keyword evidence="1" id="KW-0732">Signal</keyword>
<evidence type="ECO:0000259" key="2">
    <source>
        <dbReference type="Pfam" id="PF01551"/>
    </source>
</evidence>
<evidence type="ECO:0000313" key="3">
    <source>
        <dbReference type="EMBL" id="AYG05188.1"/>
    </source>
</evidence>
<dbReference type="KEGG" id="gry:D7I44_00340"/>
<gene>
    <name evidence="3" type="ORF">D7I44_00340</name>
</gene>
<reference evidence="3 4" key="1">
    <citation type="submission" date="2018-09" db="EMBL/GenBank/DDBJ databases">
        <title>Genome sequencing of strain 2DFW10M-5.</title>
        <authorList>
            <person name="Heo J."/>
            <person name="Kim S.-J."/>
            <person name="Kwon S.-W."/>
        </authorList>
    </citation>
    <scope>NUCLEOTIDE SEQUENCE [LARGE SCALE GENOMIC DNA]</scope>
    <source>
        <strain evidence="3 4">2DFW10M-5</strain>
    </source>
</reference>
<dbReference type="PANTHER" id="PTHR21666">
    <property type="entry name" value="PEPTIDASE-RELATED"/>
    <property type="match status" value="1"/>
</dbReference>
<name>A0A387BR75_9MICO</name>